<keyword evidence="4" id="KW-1003">Cell membrane</keyword>
<dbReference type="GO" id="GO:0005886">
    <property type="term" value="C:plasma membrane"/>
    <property type="evidence" value="ECO:0007669"/>
    <property type="project" value="UniProtKB-SubCell"/>
</dbReference>
<gene>
    <name evidence="9" type="ORF">C7H73_12300</name>
</gene>
<evidence type="ECO:0000256" key="3">
    <source>
        <dbReference type="ARBA" id="ARBA00022448"/>
    </source>
</evidence>
<keyword evidence="5 8" id="KW-0812">Transmembrane</keyword>
<reference evidence="10" key="1">
    <citation type="submission" date="2018-03" db="EMBL/GenBank/DDBJ databases">
        <title>Genome sequencing of Melaminivora sp. strain SC2-7.</title>
        <authorList>
            <person name="Kim S.-J."/>
            <person name="Heo J."/>
            <person name="Ahn J.-H."/>
            <person name="Kwon S.-W."/>
        </authorList>
    </citation>
    <scope>NUCLEOTIDE SEQUENCE [LARGE SCALE GENOMIC DNA]</scope>
    <source>
        <strain evidence="10">SC2-7</strain>
    </source>
</reference>
<dbReference type="PANTHER" id="PTHR42810">
    <property type="entry name" value="PURINE PERMEASE C1399.01C-RELATED"/>
    <property type="match status" value="1"/>
</dbReference>
<accession>A0A2P1NMU0</accession>
<keyword evidence="7 8" id="KW-0472">Membrane</keyword>
<dbReference type="Pfam" id="PF00860">
    <property type="entry name" value="Xan_ur_permease"/>
    <property type="match status" value="2"/>
</dbReference>
<evidence type="ECO:0000256" key="8">
    <source>
        <dbReference type="SAM" id="Phobius"/>
    </source>
</evidence>
<evidence type="ECO:0000256" key="5">
    <source>
        <dbReference type="ARBA" id="ARBA00022692"/>
    </source>
</evidence>
<evidence type="ECO:0000313" key="9">
    <source>
        <dbReference type="EMBL" id="AVP58369.1"/>
    </source>
</evidence>
<dbReference type="NCBIfam" id="NF037981">
    <property type="entry name" value="NCS2_1"/>
    <property type="match status" value="1"/>
</dbReference>
<feature type="transmembrane region" description="Helical" evidence="8">
    <location>
        <begin position="20"/>
        <end position="39"/>
    </location>
</feature>
<keyword evidence="3" id="KW-0813">Transport</keyword>
<dbReference type="InterPro" id="IPR006043">
    <property type="entry name" value="NCS2"/>
</dbReference>
<sequence length="495" mass="51712">MSTNVHPVDEQLPWGRAATLGLQHVLVMYAGAVAVPLIVGRALNLPPDQVAHLISADLFVCGLVTLIQAWGCTQWFGIKLPVMMGVTFAAVAPMVSMAQTTGGQLGAGMIFGAVIGAGVVSILIAPFMSRMLRFFPPVVTGTIIAVIGISLMRVGINWIFGNPVGPTAPTVPNPEHLKWLASAQSAAGAPGSALPPLPKGFAVVPTIPNPKYADLTGVGISGIVLLTILLVARFGRGFVANISVLLGILVGGIITAAMGLMNFQKVGQARWFDVVLPFQIATPVFDPMLILTMTLVMIVVMIESVGMFLALGDMTGKEVTTEDLKRGLRTDGLGTLIGGIFNTFPYTSFSQNVGLVAVTGVKSRWVCVAGGFVLIVLGVLPKMAALIESLPTVVLGGAGLVMFGMVAATGIRILSNVDFQNNRNNAMIVAVSIGVGMIPLVAPNFRQWMPHAIHPLIESGILLSSIAAVALNVFFNGASRDTSAAVRAARQADAH</sequence>
<feature type="transmembrane region" description="Helical" evidence="8">
    <location>
        <begin position="212"/>
        <end position="232"/>
    </location>
</feature>
<feature type="transmembrane region" description="Helical" evidence="8">
    <location>
        <begin position="76"/>
        <end position="95"/>
    </location>
</feature>
<name>A0A2P1NMU0_9BURK</name>
<dbReference type="OrthoDB" id="9805749at2"/>
<evidence type="ECO:0000256" key="2">
    <source>
        <dbReference type="ARBA" id="ARBA00008821"/>
    </source>
</evidence>
<feature type="transmembrane region" description="Helical" evidence="8">
    <location>
        <begin position="51"/>
        <end position="70"/>
    </location>
</feature>
<feature type="transmembrane region" description="Helical" evidence="8">
    <location>
        <begin position="452"/>
        <end position="475"/>
    </location>
</feature>
<feature type="transmembrane region" description="Helical" evidence="8">
    <location>
        <begin position="365"/>
        <end position="387"/>
    </location>
</feature>
<evidence type="ECO:0000256" key="4">
    <source>
        <dbReference type="ARBA" id="ARBA00022475"/>
    </source>
</evidence>
<dbReference type="EMBL" id="CP027792">
    <property type="protein sequence ID" value="AVP58369.1"/>
    <property type="molecule type" value="Genomic_DNA"/>
</dbReference>
<dbReference type="NCBIfam" id="TIGR00801">
    <property type="entry name" value="ncs2"/>
    <property type="match status" value="1"/>
</dbReference>
<keyword evidence="10" id="KW-1185">Reference proteome</keyword>
<dbReference type="InterPro" id="IPR006042">
    <property type="entry name" value="Xan_ur_permease"/>
</dbReference>
<evidence type="ECO:0000313" key="10">
    <source>
        <dbReference type="Proteomes" id="UP000241829"/>
    </source>
</evidence>
<keyword evidence="6 8" id="KW-1133">Transmembrane helix</keyword>
<feature type="transmembrane region" description="Helical" evidence="8">
    <location>
        <begin position="107"/>
        <end position="128"/>
    </location>
</feature>
<evidence type="ECO:0000256" key="7">
    <source>
        <dbReference type="ARBA" id="ARBA00023136"/>
    </source>
</evidence>
<comment type="similarity">
    <text evidence="2">Belongs to the nucleobase:cation symporter-2 (NCS2) (TC 2.A.40) family.</text>
</comment>
<organism evidence="9 10">
    <name type="scientific">Pulveribacter suum</name>
    <dbReference type="NCBI Taxonomy" id="2116657"/>
    <lineage>
        <taxon>Bacteria</taxon>
        <taxon>Pseudomonadati</taxon>
        <taxon>Pseudomonadota</taxon>
        <taxon>Betaproteobacteria</taxon>
        <taxon>Burkholderiales</taxon>
        <taxon>Comamonadaceae</taxon>
        <taxon>Pulveribacter</taxon>
    </lineage>
</organism>
<dbReference type="GO" id="GO:0042907">
    <property type="term" value="F:xanthine transmembrane transporter activity"/>
    <property type="evidence" value="ECO:0007669"/>
    <property type="project" value="TreeGrafter"/>
</dbReference>
<comment type="subcellular location">
    <subcellularLocation>
        <location evidence="1">Cell membrane</location>
        <topology evidence="1">Multi-pass membrane protein</topology>
    </subcellularLocation>
</comment>
<dbReference type="AlphaFoldDB" id="A0A2P1NMU0"/>
<evidence type="ECO:0000256" key="1">
    <source>
        <dbReference type="ARBA" id="ARBA00004651"/>
    </source>
</evidence>
<dbReference type="RefSeq" id="WP_106846917.1">
    <property type="nucleotide sequence ID" value="NZ_CP027792.1"/>
</dbReference>
<dbReference type="KEGG" id="melm:C7H73_12300"/>
<feature type="transmembrane region" description="Helical" evidence="8">
    <location>
        <begin position="134"/>
        <end position="152"/>
    </location>
</feature>
<feature type="transmembrane region" description="Helical" evidence="8">
    <location>
        <begin position="288"/>
        <end position="312"/>
    </location>
</feature>
<dbReference type="Proteomes" id="UP000241829">
    <property type="component" value="Chromosome"/>
</dbReference>
<feature type="transmembrane region" description="Helical" evidence="8">
    <location>
        <begin position="238"/>
        <end position="260"/>
    </location>
</feature>
<feature type="transmembrane region" description="Helical" evidence="8">
    <location>
        <begin position="426"/>
        <end position="446"/>
    </location>
</feature>
<feature type="transmembrane region" description="Helical" evidence="8">
    <location>
        <begin position="393"/>
        <end position="414"/>
    </location>
</feature>
<dbReference type="PANTHER" id="PTHR42810:SF4">
    <property type="entry name" value="URIC ACID TRANSPORTER UACT"/>
    <property type="match status" value="1"/>
</dbReference>
<proteinExistence type="inferred from homology"/>
<evidence type="ECO:0000256" key="6">
    <source>
        <dbReference type="ARBA" id="ARBA00022989"/>
    </source>
</evidence>
<protein>
    <submittedName>
        <fullName evidence="9">Permease</fullName>
    </submittedName>
</protein>